<dbReference type="InterPro" id="IPR000121">
    <property type="entry name" value="PEP_util_C"/>
</dbReference>
<name>A0A6L5X6V6_9FIRM</name>
<comment type="caution">
    <text evidence="24">The sequence shown here is derived from an EMBL/GenBank/DDBJ whole genome shotgun (WGS) entry which is preliminary data.</text>
</comment>
<dbReference type="GO" id="GO:0005737">
    <property type="term" value="C:cytoplasm"/>
    <property type="evidence" value="ECO:0007669"/>
    <property type="project" value="UniProtKB-SubCell"/>
</dbReference>
<feature type="binding site" evidence="19">
    <location>
        <position position="460"/>
    </location>
    <ligand>
        <name>phosphoenolpyruvate</name>
        <dbReference type="ChEBI" id="CHEBI:58702"/>
    </ligand>
</feature>
<feature type="binding site" evidence="20">
    <location>
        <position position="450"/>
    </location>
    <ligand>
        <name>Mg(2+)</name>
        <dbReference type="ChEBI" id="CHEBI:18420"/>
    </ligand>
</feature>
<dbReference type="NCBIfam" id="TIGR01417">
    <property type="entry name" value="PTS_I_fam"/>
    <property type="match status" value="1"/>
</dbReference>
<dbReference type="Gene3D" id="1.10.274.10">
    <property type="entry name" value="PtsI, HPr-binding domain"/>
    <property type="match status" value="1"/>
</dbReference>
<keyword evidence="10 17" id="KW-0762">Sugar transport</keyword>
<feature type="active site" description="Tele-phosphohistidine intermediate" evidence="18">
    <location>
        <position position="187"/>
    </location>
</feature>
<accession>A0A6L5X6V6</accession>
<dbReference type="GO" id="GO:0009401">
    <property type="term" value="P:phosphoenolpyruvate-dependent sugar phosphotransferase system"/>
    <property type="evidence" value="ECO:0007669"/>
    <property type="project" value="UniProtKB-KW"/>
</dbReference>
<reference evidence="24 25" key="1">
    <citation type="submission" date="2019-08" db="EMBL/GenBank/DDBJ databases">
        <title>In-depth cultivation of the pig gut microbiome towards novel bacterial diversity and tailored functional studies.</title>
        <authorList>
            <person name="Wylensek D."/>
            <person name="Hitch T.C.A."/>
            <person name="Clavel T."/>
        </authorList>
    </citation>
    <scope>NUCLEOTIDE SEQUENCE [LARGE SCALE GENOMIC DNA]</scope>
    <source>
        <strain evidence="24 25">Oil+RF-744-WCA-WT-11</strain>
    </source>
</reference>
<comment type="cofactor">
    <cofactor evidence="2 17 20">
        <name>Mg(2+)</name>
        <dbReference type="ChEBI" id="CHEBI:18420"/>
    </cofactor>
</comment>
<feature type="binding site" evidence="19">
    <location>
        <begin position="449"/>
        <end position="450"/>
    </location>
    <ligand>
        <name>phosphoenolpyruvate</name>
        <dbReference type="ChEBI" id="CHEBI:58702"/>
    </ligand>
</feature>
<dbReference type="Gene3D" id="3.50.30.10">
    <property type="entry name" value="Phosphohistidine domain"/>
    <property type="match status" value="1"/>
</dbReference>
<evidence type="ECO:0000256" key="15">
    <source>
        <dbReference type="ARBA" id="ARBA00022842"/>
    </source>
</evidence>
<dbReference type="InterPro" id="IPR036637">
    <property type="entry name" value="Phosphohistidine_dom_sf"/>
</dbReference>
<dbReference type="InterPro" id="IPR036618">
    <property type="entry name" value="PtsI_HPr-bd_sf"/>
</dbReference>
<dbReference type="Proteomes" id="UP000481852">
    <property type="component" value="Unassembled WGS sequence"/>
</dbReference>
<feature type="binding site" evidence="19">
    <location>
        <position position="328"/>
    </location>
    <ligand>
        <name>phosphoenolpyruvate</name>
        <dbReference type="ChEBI" id="CHEBI:58702"/>
    </ligand>
</feature>
<dbReference type="InterPro" id="IPR050499">
    <property type="entry name" value="PEP-utilizing_PTS_enzyme"/>
</dbReference>
<evidence type="ECO:0000256" key="19">
    <source>
        <dbReference type="PIRSR" id="PIRSR000732-2"/>
    </source>
</evidence>
<dbReference type="EMBL" id="VULZ01000005">
    <property type="protein sequence ID" value="MSS14614.1"/>
    <property type="molecule type" value="Genomic_DNA"/>
</dbReference>
<dbReference type="InterPro" id="IPR008279">
    <property type="entry name" value="PEP-util_enz_mobile_dom"/>
</dbReference>
<evidence type="ECO:0000313" key="24">
    <source>
        <dbReference type="EMBL" id="MSS14614.1"/>
    </source>
</evidence>
<dbReference type="GO" id="GO:0008965">
    <property type="term" value="F:phosphoenolpyruvate-protein phosphotransferase activity"/>
    <property type="evidence" value="ECO:0007669"/>
    <property type="project" value="UniProtKB-EC"/>
</dbReference>
<evidence type="ECO:0000256" key="18">
    <source>
        <dbReference type="PIRSR" id="PIRSR000732-1"/>
    </source>
</evidence>
<evidence type="ECO:0000256" key="8">
    <source>
        <dbReference type="ARBA" id="ARBA00022448"/>
    </source>
</evidence>
<dbReference type="PIRSF" id="PIRSF000732">
    <property type="entry name" value="PTS_enzyme_I"/>
    <property type="match status" value="1"/>
</dbReference>
<evidence type="ECO:0000256" key="9">
    <source>
        <dbReference type="ARBA" id="ARBA00022490"/>
    </source>
</evidence>
<keyword evidence="13 17" id="KW-0479">Metal-binding</keyword>
<evidence type="ECO:0000256" key="13">
    <source>
        <dbReference type="ARBA" id="ARBA00022723"/>
    </source>
</evidence>
<evidence type="ECO:0000256" key="17">
    <source>
        <dbReference type="PIRNR" id="PIRNR000732"/>
    </source>
</evidence>
<keyword evidence="14 17" id="KW-0418">Kinase</keyword>
<dbReference type="Pfam" id="PF05524">
    <property type="entry name" value="PEP-utilisers_N"/>
    <property type="match status" value="1"/>
</dbReference>
<keyword evidence="15 17" id="KW-0460">Magnesium</keyword>
<dbReference type="InterPro" id="IPR006318">
    <property type="entry name" value="PTS_EI-like"/>
</dbReference>
<evidence type="ECO:0000256" key="11">
    <source>
        <dbReference type="ARBA" id="ARBA00022679"/>
    </source>
</evidence>
<feature type="domain" description="Phosphotransferase system enzyme I N-terminal" evidence="23">
    <location>
        <begin position="6"/>
        <end position="126"/>
    </location>
</feature>
<dbReference type="RefSeq" id="WP_154524612.1">
    <property type="nucleotide sequence ID" value="NZ_VULZ01000005.1"/>
</dbReference>
<organism evidence="24 25">
    <name type="scientific">Porcincola intestinalis</name>
    <dbReference type="NCBI Taxonomy" id="2606632"/>
    <lineage>
        <taxon>Bacteria</taxon>
        <taxon>Bacillati</taxon>
        <taxon>Bacillota</taxon>
        <taxon>Clostridia</taxon>
        <taxon>Lachnospirales</taxon>
        <taxon>Lachnospiraceae</taxon>
        <taxon>Porcincola</taxon>
    </lineage>
</organism>
<evidence type="ECO:0000256" key="3">
    <source>
        <dbReference type="ARBA" id="ARBA00002728"/>
    </source>
</evidence>
<keyword evidence="8 17" id="KW-0813">Transport</keyword>
<dbReference type="PROSITE" id="PS00742">
    <property type="entry name" value="PEP_ENZYMES_2"/>
    <property type="match status" value="1"/>
</dbReference>
<dbReference type="Gene3D" id="3.20.20.60">
    <property type="entry name" value="Phosphoenolpyruvate-binding domains"/>
    <property type="match status" value="1"/>
</dbReference>
<evidence type="ECO:0000256" key="2">
    <source>
        <dbReference type="ARBA" id="ARBA00001946"/>
    </source>
</evidence>
<dbReference type="InterPro" id="IPR040442">
    <property type="entry name" value="Pyrv_kinase-like_dom_sf"/>
</dbReference>
<dbReference type="GO" id="GO:0046872">
    <property type="term" value="F:metal ion binding"/>
    <property type="evidence" value="ECO:0007669"/>
    <property type="project" value="UniProtKB-KW"/>
</dbReference>
<keyword evidence="11 17" id="KW-0808">Transferase</keyword>
<evidence type="ECO:0000259" key="21">
    <source>
        <dbReference type="Pfam" id="PF00391"/>
    </source>
</evidence>
<sequence>MEIYRGKVLHSGIAAGKIHILERGLHVEKKKAVADVDAEVNRYLSARKSAETELMCLKQQAADAVGTENAAIFEAQAQLLSDSELNRGILDLIRSEKANAEYAVFTIARKYTDLFSAMGSDYFSARSADLLDAIQRLIRILKGTGRDRKLEEPSLIAATDLLPSDTLQLDRELVLAFITLEGSPLSHAAILARGLDIPAVSGIPVREEWDGHQAIVDAESGTLCIDPDKETERRLLMRRTSLLENRSQYRAMIGQESVTTDGKPIRLYANIGTPSDIASALENDAEGVGLFRTEFLCLGRRTIPDEEEQFKSYKEACRLMGGRPIIIRTLDLGSDKQSELLNLPQEKNPALGFRGIRIGLTHPELFSCQLRAIYRASVCGNLSILFPMITSVREILQIKKLIRSVQDELTKRQIPWRSCPIGIMIETPASALLSDELAGEVDFFSIGTNDLTQYTLAMDRQNGSLDSFYDPYSEAVMKEIEITVRNGHRYGCQVGICGELAADTAVTDRLLKMGVDSLSVSPHMILPVRKAIRESCTDPVPAF</sequence>
<dbReference type="EC" id="2.7.3.9" evidence="6 17"/>
<evidence type="ECO:0000256" key="12">
    <source>
        <dbReference type="ARBA" id="ARBA00022683"/>
    </source>
</evidence>
<gene>
    <name evidence="24" type="primary">ptsP</name>
    <name evidence="24" type="ORF">FYJ35_06095</name>
</gene>
<dbReference type="InterPro" id="IPR015813">
    <property type="entry name" value="Pyrv/PenolPyrv_kinase-like_dom"/>
</dbReference>
<evidence type="ECO:0000256" key="4">
    <source>
        <dbReference type="ARBA" id="ARBA00004496"/>
    </source>
</evidence>
<feature type="domain" description="PEP-utilising enzyme mobile" evidence="21">
    <location>
        <begin position="151"/>
        <end position="221"/>
    </location>
</feature>
<comment type="subcellular location">
    <subcellularLocation>
        <location evidence="4 17">Cytoplasm</location>
    </subcellularLocation>
</comment>
<feature type="binding site" evidence="19">
    <location>
        <position position="292"/>
    </location>
    <ligand>
        <name>phosphoenolpyruvate</name>
        <dbReference type="ChEBI" id="CHEBI:58702"/>
    </ligand>
</feature>
<evidence type="ECO:0000259" key="22">
    <source>
        <dbReference type="Pfam" id="PF02896"/>
    </source>
</evidence>
<evidence type="ECO:0000313" key="25">
    <source>
        <dbReference type="Proteomes" id="UP000481852"/>
    </source>
</evidence>
<dbReference type="SUPFAM" id="SSF51621">
    <property type="entry name" value="Phosphoenolpyruvate/pyruvate domain"/>
    <property type="match status" value="1"/>
</dbReference>
<dbReference type="InterPro" id="IPR024692">
    <property type="entry name" value="PTS_EI"/>
</dbReference>
<dbReference type="InterPro" id="IPR008731">
    <property type="entry name" value="PTS_EIN"/>
</dbReference>
<evidence type="ECO:0000256" key="7">
    <source>
        <dbReference type="ARBA" id="ARBA00016544"/>
    </source>
</evidence>
<evidence type="ECO:0000256" key="10">
    <source>
        <dbReference type="ARBA" id="ARBA00022597"/>
    </source>
</evidence>
<dbReference type="PANTHER" id="PTHR46244">
    <property type="entry name" value="PHOSPHOENOLPYRUVATE-PROTEIN PHOSPHOTRANSFERASE"/>
    <property type="match status" value="1"/>
</dbReference>
<keyword evidence="9 17" id="KW-0963">Cytoplasm</keyword>
<keyword evidence="25" id="KW-1185">Reference proteome</keyword>
<evidence type="ECO:0000259" key="23">
    <source>
        <dbReference type="Pfam" id="PF05524"/>
    </source>
</evidence>
<evidence type="ECO:0000256" key="6">
    <source>
        <dbReference type="ARBA" id="ARBA00012232"/>
    </source>
</evidence>
<dbReference type="PANTHER" id="PTHR46244:SF3">
    <property type="entry name" value="PHOSPHOENOLPYRUVATE-PROTEIN PHOSPHOTRANSFERASE"/>
    <property type="match status" value="1"/>
</dbReference>
<comment type="similarity">
    <text evidence="5 17">Belongs to the PEP-utilizing enzyme family.</text>
</comment>
<comment type="function">
    <text evidence="3 17">General (non sugar-specific) component of the phosphoenolpyruvate-dependent sugar phosphotransferase system (sugar PTS). This major carbohydrate active-transport system catalyzes the phosphorylation of incoming sugar substrates concomitantly with their translocation across the cell membrane. Enzyme I transfers the phosphoryl group from phosphoenolpyruvate (PEP) to the phosphoryl carrier protein (HPr).</text>
</comment>
<evidence type="ECO:0000256" key="14">
    <source>
        <dbReference type="ARBA" id="ARBA00022777"/>
    </source>
</evidence>
<dbReference type="AlphaFoldDB" id="A0A6L5X6V6"/>
<feature type="domain" description="PEP-utilising enzyme C-terminal" evidence="22">
    <location>
        <begin position="253"/>
        <end position="534"/>
    </location>
</feature>
<dbReference type="Pfam" id="PF00391">
    <property type="entry name" value="PEP-utilizers"/>
    <property type="match status" value="1"/>
</dbReference>
<evidence type="ECO:0000256" key="5">
    <source>
        <dbReference type="ARBA" id="ARBA00007837"/>
    </source>
</evidence>
<dbReference type="SUPFAM" id="SSF52009">
    <property type="entry name" value="Phosphohistidine domain"/>
    <property type="match status" value="1"/>
</dbReference>
<feature type="binding site" evidence="20">
    <location>
        <position position="426"/>
    </location>
    <ligand>
        <name>Mg(2+)</name>
        <dbReference type="ChEBI" id="CHEBI:18420"/>
    </ligand>
</feature>
<dbReference type="Pfam" id="PF02896">
    <property type="entry name" value="PEP-utilizers_C"/>
    <property type="match status" value="1"/>
</dbReference>
<dbReference type="GO" id="GO:0016301">
    <property type="term" value="F:kinase activity"/>
    <property type="evidence" value="ECO:0007669"/>
    <property type="project" value="UniProtKB-KW"/>
</dbReference>
<evidence type="ECO:0000256" key="1">
    <source>
        <dbReference type="ARBA" id="ARBA00000683"/>
    </source>
</evidence>
<comment type="catalytic activity">
    <reaction evidence="1 17">
        <text>L-histidyl-[protein] + phosphoenolpyruvate = N(pros)-phospho-L-histidyl-[protein] + pyruvate</text>
        <dbReference type="Rhea" id="RHEA:23880"/>
        <dbReference type="Rhea" id="RHEA-COMP:9745"/>
        <dbReference type="Rhea" id="RHEA-COMP:9746"/>
        <dbReference type="ChEBI" id="CHEBI:15361"/>
        <dbReference type="ChEBI" id="CHEBI:29979"/>
        <dbReference type="ChEBI" id="CHEBI:58702"/>
        <dbReference type="ChEBI" id="CHEBI:64837"/>
        <dbReference type="EC" id="2.7.3.9"/>
    </reaction>
</comment>
<dbReference type="SUPFAM" id="SSF47831">
    <property type="entry name" value="Enzyme I of the PEP:sugar phosphotransferase system HPr-binding (sub)domain"/>
    <property type="match status" value="1"/>
</dbReference>
<feature type="active site" description="Proton donor" evidence="18">
    <location>
        <position position="497"/>
    </location>
</feature>
<dbReference type="InterPro" id="IPR023151">
    <property type="entry name" value="PEP_util_CS"/>
</dbReference>
<proteinExistence type="inferred from homology"/>
<dbReference type="PRINTS" id="PR01736">
    <property type="entry name" value="PHPHTRNFRASE"/>
</dbReference>
<evidence type="ECO:0000256" key="16">
    <source>
        <dbReference type="ARBA" id="ARBA00033235"/>
    </source>
</evidence>
<evidence type="ECO:0000256" key="20">
    <source>
        <dbReference type="PIRSR" id="PIRSR000732-3"/>
    </source>
</evidence>
<keyword evidence="24" id="KW-0670">Pyruvate</keyword>
<keyword evidence="12 17" id="KW-0598">Phosphotransferase system</keyword>
<protein>
    <recommendedName>
        <fullName evidence="7 17">Phosphoenolpyruvate-protein phosphotransferase</fullName>
        <ecNumber evidence="6 17">2.7.3.9</ecNumber>
    </recommendedName>
    <alternativeName>
        <fullName evidence="16 17">Phosphotransferase system, enzyme I</fullName>
    </alternativeName>
</protein>